<dbReference type="InParanoid" id="A0A1Z5RCW9"/>
<dbReference type="AlphaFoldDB" id="A0A1Z5RCW9"/>
<accession>A0A1Z5RCW9</accession>
<evidence type="ECO:0000313" key="2">
    <source>
        <dbReference type="Proteomes" id="UP000000768"/>
    </source>
</evidence>
<dbReference type="Proteomes" id="UP000000768">
    <property type="component" value="Chromosome 6"/>
</dbReference>
<protein>
    <submittedName>
        <fullName evidence="1">Uncharacterized protein</fullName>
    </submittedName>
</protein>
<sequence>MRIHFSICCRKFEWKWHPLHNYAMALLLGQLCWHQLGRISYVLMISISLSYLTKGRQI</sequence>
<keyword evidence="2" id="KW-1185">Reference proteome</keyword>
<gene>
    <name evidence="1" type="ORF">SORBI_3006G079450</name>
</gene>
<evidence type="ECO:0000313" key="1">
    <source>
        <dbReference type="EMBL" id="OQU81578.1"/>
    </source>
</evidence>
<name>A0A1Z5RCW9_SORBI</name>
<organism evidence="1 2">
    <name type="scientific">Sorghum bicolor</name>
    <name type="common">Sorghum</name>
    <name type="synonym">Sorghum vulgare</name>
    <dbReference type="NCBI Taxonomy" id="4558"/>
    <lineage>
        <taxon>Eukaryota</taxon>
        <taxon>Viridiplantae</taxon>
        <taxon>Streptophyta</taxon>
        <taxon>Embryophyta</taxon>
        <taxon>Tracheophyta</taxon>
        <taxon>Spermatophyta</taxon>
        <taxon>Magnoliopsida</taxon>
        <taxon>Liliopsida</taxon>
        <taxon>Poales</taxon>
        <taxon>Poaceae</taxon>
        <taxon>PACMAD clade</taxon>
        <taxon>Panicoideae</taxon>
        <taxon>Andropogonodae</taxon>
        <taxon>Andropogoneae</taxon>
        <taxon>Sorghinae</taxon>
        <taxon>Sorghum</taxon>
    </lineage>
</organism>
<reference evidence="2" key="2">
    <citation type="journal article" date="2018" name="Plant J.">
        <title>The Sorghum bicolor reference genome: improved assembly, gene annotations, a transcriptome atlas, and signatures of genome organization.</title>
        <authorList>
            <person name="McCormick R.F."/>
            <person name="Truong S.K."/>
            <person name="Sreedasyam A."/>
            <person name="Jenkins J."/>
            <person name="Shu S."/>
            <person name="Sims D."/>
            <person name="Kennedy M."/>
            <person name="Amirebrahimi M."/>
            <person name="Weers B.D."/>
            <person name="McKinley B."/>
            <person name="Mattison A."/>
            <person name="Morishige D.T."/>
            <person name="Grimwood J."/>
            <person name="Schmutz J."/>
            <person name="Mullet J.E."/>
        </authorList>
    </citation>
    <scope>NUCLEOTIDE SEQUENCE [LARGE SCALE GENOMIC DNA]</scope>
    <source>
        <strain evidence="2">cv. BTx623</strain>
    </source>
</reference>
<dbReference type="EMBL" id="CM000765">
    <property type="protein sequence ID" value="OQU81578.1"/>
    <property type="molecule type" value="Genomic_DNA"/>
</dbReference>
<dbReference type="Gramene" id="OQU81578">
    <property type="protein sequence ID" value="OQU81578"/>
    <property type="gene ID" value="SORBI_3006G079450"/>
</dbReference>
<proteinExistence type="predicted"/>
<reference evidence="1 2" key="1">
    <citation type="journal article" date="2009" name="Nature">
        <title>The Sorghum bicolor genome and the diversification of grasses.</title>
        <authorList>
            <person name="Paterson A.H."/>
            <person name="Bowers J.E."/>
            <person name="Bruggmann R."/>
            <person name="Dubchak I."/>
            <person name="Grimwood J."/>
            <person name="Gundlach H."/>
            <person name="Haberer G."/>
            <person name="Hellsten U."/>
            <person name="Mitros T."/>
            <person name="Poliakov A."/>
            <person name="Schmutz J."/>
            <person name="Spannagl M."/>
            <person name="Tang H."/>
            <person name="Wang X."/>
            <person name="Wicker T."/>
            <person name="Bharti A.K."/>
            <person name="Chapman J."/>
            <person name="Feltus F.A."/>
            <person name="Gowik U."/>
            <person name="Grigoriev I.V."/>
            <person name="Lyons E."/>
            <person name="Maher C.A."/>
            <person name="Martis M."/>
            <person name="Narechania A."/>
            <person name="Otillar R.P."/>
            <person name="Penning B.W."/>
            <person name="Salamov A.A."/>
            <person name="Wang Y."/>
            <person name="Zhang L."/>
            <person name="Carpita N.C."/>
            <person name="Freeling M."/>
            <person name="Gingle A.R."/>
            <person name="Hash C.T."/>
            <person name="Keller B."/>
            <person name="Klein P."/>
            <person name="Kresovich S."/>
            <person name="McCann M.C."/>
            <person name="Ming R."/>
            <person name="Peterson D.G."/>
            <person name="Mehboob-ur-Rahman"/>
            <person name="Ware D."/>
            <person name="Westhoff P."/>
            <person name="Mayer K.F."/>
            <person name="Messing J."/>
            <person name="Rokhsar D.S."/>
        </authorList>
    </citation>
    <scope>NUCLEOTIDE SEQUENCE [LARGE SCALE GENOMIC DNA]</scope>
    <source>
        <strain evidence="2">cv. BTx623</strain>
    </source>
</reference>